<evidence type="ECO:0000313" key="1">
    <source>
        <dbReference type="EMBL" id="MCE7004395.1"/>
    </source>
</evidence>
<dbReference type="EMBL" id="JAJVCN010000001">
    <property type="protein sequence ID" value="MCE7004395.1"/>
    <property type="molecule type" value="Genomic_DNA"/>
</dbReference>
<keyword evidence="2" id="KW-1185">Reference proteome</keyword>
<dbReference type="RefSeq" id="WP_233725914.1">
    <property type="nucleotide sequence ID" value="NZ_JAJVCN010000001.1"/>
</dbReference>
<proteinExistence type="predicted"/>
<gene>
    <name evidence="1" type="ORF">LWC34_16340</name>
</gene>
<sequence>MGNPGGLFHLRDGAVIAVDSPGAPGAETLLMRSGRISEEDWNAAMRAMARSGSTQSVLGTIGSAELRILVMAVTQDGTFATAAGVIEQYDIDAPVDVLLSIPGGVGLDILLRETARRLDAIACLSFPVSPFRERVKPARGTNPQGLTTGQLEILANATGRRTARDIAFAIGRGVYPVTTEISRMLDDGLLEISTESFRFSHWGVTSLRSRAEIAQSETRKETY</sequence>
<evidence type="ECO:0008006" key="3">
    <source>
        <dbReference type="Google" id="ProtNLM"/>
    </source>
</evidence>
<dbReference type="Proteomes" id="UP001521150">
    <property type="component" value="Unassembled WGS sequence"/>
</dbReference>
<evidence type="ECO:0000313" key="2">
    <source>
        <dbReference type="Proteomes" id="UP001521150"/>
    </source>
</evidence>
<organism evidence="1 2">
    <name type="scientific">Kibdelosporangium philippinense</name>
    <dbReference type="NCBI Taxonomy" id="211113"/>
    <lineage>
        <taxon>Bacteria</taxon>
        <taxon>Bacillati</taxon>
        <taxon>Actinomycetota</taxon>
        <taxon>Actinomycetes</taxon>
        <taxon>Pseudonocardiales</taxon>
        <taxon>Pseudonocardiaceae</taxon>
        <taxon>Kibdelosporangium</taxon>
    </lineage>
</organism>
<protein>
    <recommendedName>
        <fullName evidence="3">MarR family transcriptional regulator</fullName>
    </recommendedName>
</protein>
<accession>A0ABS8Z937</accession>
<comment type="caution">
    <text evidence="1">The sequence shown here is derived from an EMBL/GenBank/DDBJ whole genome shotgun (WGS) entry which is preliminary data.</text>
</comment>
<name>A0ABS8Z937_9PSEU</name>
<reference evidence="1 2" key="1">
    <citation type="submission" date="2021-12" db="EMBL/GenBank/DDBJ databases">
        <title>Genome sequence of Kibdelosporangium philippinense ATCC 49844.</title>
        <authorList>
            <person name="Fedorov E.A."/>
            <person name="Omeragic M."/>
            <person name="Shalygina K.F."/>
            <person name="Maclea K.S."/>
        </authorList>
    </citation>
    <scope>NUCLEOTIDE SEQUENCE [LARGE SCALE GENOMIC DNA]</scope>
    <source>
        <strain evidence="1 2">ATCC 49844</strain>
    </source>
</reference>